<feature type="region of interest" description="Disordered" evidence="1">
    <location>
        <begin position="110"/>
        <end position="130"/>
    </location>
</feature>
<organism evidence="2 3">
    <name type="scientific">Thelohanellus kitauei</name>
    <name type="common">Myxosporean</name>
    <dbReference type="NCBI Taxonomy" id="669202"/>
    <lineage>
        <taxon>Eukaryota</taxon>
        <taxon>Metazoa</taxon>
        <taxon>Cnidaria</taxon>
        <taxon>Myxozoa</taxon>
        <taxon>Myxosporea</taxon>
        <taxon>Bivalvulida</taxon>
        <taxon>Platysporina</taxon>
        <taxon>Myxobolidae</taxon>
        <taxon>Thelohanellus</taxon>
    </lineage>
</organism>
<accession>A0A0C2J404</accession>
<reference evidence="2 3" key="1">
    <citation type="journal article" date="2014" name="Genome Biol. Evol.">
        <title>The genome of the myxosporean Thelohanellus kitauei shows adaptations to nutrient acquisition within its fish host.</title>
        <authorList>
            <person name="Yang Y."/>
            <person name="Xiong J."/>
            <person name="Zhou Z."/>
            <person name="Huo F."/>
            <person name="Miao W."/>
            <person name="Ran C."/>
            <person name="Liu Y."/>
            <person name="Zhang J."/>
            <person name="Feng J."/>
            <person name="Wang M."/>
            <person name="Wang M."/>
            <person name="Wang L."/>
            <person name="Yao B."/>
        </authorList>
    </citation>
    <scope>NUCLEOTIDE SEQUENCE [LARGE SCALE GENOMIC DNA]</scope>
    <source>
        <strain evidence="2">Wuqing</strain>
    </source>
</reference>
<protein>
    <submittedName>
        <fullName evidence="2">Uncharacterized protein</fullName>
    </submittedName>
</protein>
<dbReference type="Proteomes" id="UP000031668">
    <property type="component" value="Unassembled WGS sequence"/>
</dbReference>
<evidence type="ECO:0000313" key="3">
    <source>
        <dbReference type="Proteomes" id="UP000031668"/>
    </source>
</evidence>
<dbReference type="AlphaFoldDB" id="A0A0C2J404"/>
<comment type="caution">
    <text evidence="2">The sequence shown here is derived from an EMBL/GenBank/DDBJ whole genome shotgun (WGS) entry which is preliminary data.</text>
</comment>
<sequence length="130" mass="14512">MKVYDSAELVSCNITVTLVKKLDESACILILIQAYFALACQMVHKNCVRSFMIHINKNGYDIDQITLKRLDTQKGLIANVPECGHDPNPYFKIRLLKVCGITSAVTITNNGRHEVTSEPNNETSTPDNTK</sequence>
<gene>
    <name evidence="2" type="ORF">RF11_15052</name>
</gene>
<feature type="compositionally biased region" description="Polar residues" evidence="1">
    <location>
        <begin position="117"/>
        <end position="130"/>
    </location>
</feature>
<evidence type="ECO:0000313" key="2">
    <source>
        <dbReference type="EMBL" id="KII63817.1"/>
    </source>
</evidence>
<name>A0A0C2J404_THEKT</name>
<proteinExistence type="predicted"/>
<keyword evidence="3" id="KW-1185">Reference proteome</keyword>
<evidence type="ECO:0000256" key="1">
    <source>
        <dbReference type="SAM" id="MobiDB-lite"/>
    </source>
</evidence>
<dbReference type="EMBL" id="JWZT01004591">
    <property type="protein sequence ID" value="KII63817.1"/>
    <property type="molecule type" value="Genomic_DNA"/>
</dbReference>